<dbReference type="PROSITE" id="PS50305">
    <property type="entry name" value="SIRTUIN"/>
    <property type="match status" value="1"/>
</dbReference>
<proteinExistence type="inferred from homology"/>
<dbReference type="Gene3D" id="1.20.1050.10">
    <property type="match status" value="1"/>
</dbReference>
<evidence type="ECO:0000256" key="1">
    <source>
        <dbReference type="ARBA" id="ARBA00001947"/>
    </source>
</evidence>
<dbReference type="Gene3D" id="3.40.30.10">
    <property type="entry name" value="Glutaredoxin"/>
    <property type="match status" value="1"/>
</dbReference>
<dbReference type="InterPro" id="IPR029035">
    <property type="entry name" value="DHS-like_NAD/FAD-binding_dom"/>
</dbReference>
<sequence>MASVDLTLEGVDHASGSAYRFAVDHKDPHPLQLYGSWFCPFVQRAWITLAEKKIPHQYVEINPYDKTKAFLALNPRGLVPTLAVPEGSKQRSRPPLYESTVICEYLDEEYSDPTKFGPSLLPSDDHYERARCRLWMNHIATKITPAWYRFLQHGNESRYSLEEAREEFGKHIKAFVREMLSRDREAGHEKGPWFLGSKFSLVDIYLVPWAKRIFVIDHYKKAGGGSGVPAKGTSGLSGEDKEIWERWWAWEDAMLERESIKMTCSSDDHYRKVYKRYAENTTQSEIGRKQGSGPRPRANQGRQQLDDFGEEDYSYGGHDDFRVQGKGSAKSFPKSKKKKGPQNRQQRVKMGQEQSMVDEDTPPLTLSDRTVDAVADLIRSGKARRIVVLTGAGISTAAGIPDFRSPETGLYANLAKLDLPEPEAVFDLSFFRQNPRPFYVLAKELYPGNYHPTVSHTFLSLLASKNLLHHLFTQNIDCLERAAGIPGDLIIEAHGSFATQRCIECKTPFDDAKMREHVSRGEVPRCEQPQCDGLVKPDIVFFGEQLPKAFFEKRDLVEDADLVLVLGTSLQVHPFAGLPNLAPERVPRVLFNMERVGSLGSQADDVLVLGDCDAGVRKLADALGWREELEKKWRELVGDEEAERQLQGAHKRVASLQNEVAKLAEEVDEILHLNESKAKREKDTDDQSESVPQDA</sequence>
<dbReference type="PANTHER" id="PTHR11085">
    <property type="entry name" value="NAD-DEPENDENT PROTEIN DEACYLASE SIRTUIN-5, MITOCHONDRIAL-RELATED"/>
    <property type="match status" value="1"/>
</dbReference>
<evidence type="ECO:0000259" key="13">
    <source>
        <dbReference type="PROSITE" id="PS50405"/>
    </source>
</evidence>
<evidence type="ECO:0000259" key="11">
    <source>
        <dbReference type="PROSITE" id="PS50305"/>
    </source>
</evidence>
<dbReference type="EMBL" id="MU864482">
    <property type="protein sequence ID" value="KAK4184590.1"/>
    <property type="molecule type" value="Genomic_DNA"/>
</dbReference>
<evidence type="ECO:0000256" key="6">
    <source>
        <dbReference type="ARBA" id="ARBA00022833"/>
    </source>
</evidence>
<dbReference type="PANTHER" id="PTHR11085:SF6">
    <property type="entry name" value="NAD-DEPENDENT PROTEIN DEACETYLASE SIRTUIN-2"/>
    <property type="match status" value="1"/>
</dbReference>
<dbReference type="InterPro" id="IPR050134">
    <property type="entry name" value="NAD-dep_sirtuin_deacylases"/>
</dbReference>
<keyword evidence="15" id="KW-1185">Reference proteome</keyword>
<evidence type="ECO:0000256" key="4">
    <source>
        <dbReference type="ARBA" id="ARBA00022679"/>
    </source>
</evidence>
<feature type="coiled-coil region" evidence="9">
    <location>
        <begin position="639"/>
        <end position="673"/>
    </location>
</feature>
<evidence type="ECO:0000313" key="14">
    <source>
        <dbReference type="EMBL" id="KAK4184590.1"/>
    </source>
</evidence>
<evidence type="ECO:0000256" key="5">
    <source>
        <dbReference type="ARBA" id="ARBA00022723"/>
    </source>
</evidence>
<feature type="compositionally biased region" description="Basic and acidic residues" evidence="10">
    <location>
        <begin position="673"/>
        <end position="685"/>
    </location>
</feature>
<protein>
    <submittedName>
        <fullName evidence="14">NAD-dependent protein deacetylase hst2-1</fullName>
    </submittedName>
</protein>
<evidence type="ECO:0000259" key="12">
    <source>
        <dbReference type="PROSITE" id="PS50404"/>
    </source>
</evidence>
<dbReference type="SFLD" id="SFLDG00358">
    <property type="entry name" value="Main_(cytGST)"/>
    <property type="match status" value="1"/>
</dbReference>
<feature type="domain" description="GST N-terminal" evidence="12">
    <location>
        <begin position="29"/>
        <end position="114"/>
    </location>
</feature>
<reference evidence="14" key="1">
    <citation type="journal article" date="2023" name="Mol. Phylogenet. Evol.">
        <title>Genome-scale phylogeny and comparative genomics of the fungal order Sordariales.</title>
        <authorList>
            <person name="Hensen N."/>
            <person name="Bonometti L."/>
            <person name="Westerberg I."/>
            <person name="Brannstrom I.O."/>
            <person name="Guillou S."/>
            <person name="Cros-Aarteil S."/>
            <person name="Calhoun S."/>
            <person name="Haridas S."/>
            <person name="Kuo A."/>
            <person name="Mondo S."/>
            <person name="Pangilinan J."/>
            <person name="Riley R."/>
            <person name="LaButti K."/>
            <person name="Andreopoulos B."/>
            <person name="Lipzen A."/>
            <person name="Chen C."/>
            <person name="Yan M."/>
            <person name="Daum C."/>
            <person name="Ng V."/>
            <person name="Clum A."/>
            <person name="Steindorff A."/>
            <person name="Ohm R.A."/>
            <person name="Martin F."/>
            <person name="Silar P."/>
            <person name="Natvig D.O."/>
            <person name="Lalanne C."/>
            <person name="Gautier V."/>
            <person name="Ament-Velasquez S.L."/>
            <person name="Kruys A."/>
            <person name="Hutchinson M.I."/>
            <person name="Powell A.J."/>
            <person name="Barry K."/>
            <person name="Miller A.N."/>
            <person name="Grigoriev I.V."/>
            <person name="Debuchy R."/>
            <person name="Gladieux P."/>
            <person name="Hiltunen Thoren M."/>
            <person name="Johannesson H."/>
        </authorList>
    </citation>
    <scope>NUCLEOTIDE SEQUENCE</scope>
    <source>
        <strain evidence="14">PSN309</strain>
    </source>
</reference>
<dbReference type="GO" id="GO:0070403">
    <property type="term" value="F:NAD+ binding"/>
    <property type="evidence" value="ECO:0007669"/>
    <property type="project" value="InterPro"/>
</dbReference>
<accession>A0AAN6WME4</accession>
<keyword evidence="5 8" id="KW-0479">Metal-binding</keyword>
<feature type="region of interest" description="Disordered" evidence="10">
    <location>
        <begin position="673"/>
        <end position="695"/>
    </location>
</feature>
<dbReference type="InterPro" id="IPR040079">
    <property type="entry name" value="Glutathione_S-Trfase"/>
</dbReference>
<dbReference type="Pfam" id="PF13410">
    <property type="entry name" value="GST_C_2"/>
    <property type="match status" value="1"/>
</dbReference>
<keyword evidence="4" id="KW-0808">Transferase</keyword>
<dbReference type="InterPro" id="IPR036249">
    <property type="entry name" value="Thioredoxin-like_sf"/>
</dbReference>
<reference evidence="14" key="2">
    <citation type="submission" date="2023-05" db="EMBL/GenBank/DDBJ databases">
        <authorList>
            <consortium name="Lawrence Berkeley National Laboratory"/>
            <person name="Steindorff A."/>
            <person name="Hensen N."/>
            <person name="Bonometti L."/>
            <person name="Westerberg I."/>
            <person name="Brannstrom I.O."/>
            <person name="Guillou S."/>
            <person name="Cros-Aarteil S."/>
            <person name="Calhoun S."/>
            <person name="Haridas S."/>
            <person name="Kuo A."/>
            <person name="Mondo S."/>
            <person name="Pangilinan J."/>
            <person name="Riley R."/>
            <person name="Labutti K."/>
            <person name="Andreopoulos B."/>
            <person name="Lipzen A."/>
            <person name="Chen C."/>
            <person name="Yanf M."/>
            <person name="Daum C."/>
            <person name="Ng V."/>
            <person name="Clum A."/>
            <person name="Ohm R."/>
            <person name="Martin F."/>
            <person name="Silar P."/>
            <person name="Natvig D."/>
            <person name="Lalanne C."/>
            <person name="Gautier V."/>
            <person name="Ament-Velasquez S.L."/>
            <person name="Kruys A."/>
            <person name="Hutchinson M.I."/>
            <person name="Powell A.J."/>
            <person name="Barry K."/>
            <person name="Miller A.N."/>
            <person name="Grigoriev I.V."/>
            <person name="Debuchy R."/>
            <person name="Gladieux P."/>
            <person name="Thoren M.H."/>
            <person name="Johannesson H."/>
        </authorList>
    </citation>
    <scope>NUCLEOTIDE SEQUENCE</scope>
    <source>
        <strain evidence="14">PSN309</strain>
    </source>
</reference>
<feature type="binding site" evidence="8">
    <location>
        <position position="531"/>
    </location>
    <ligand>
        <name>Zn(2+)</name>
        <dbReference type="ChEBI" id="CHEBI:29105"/>
    </ligand>
</feature>
<comment type="caution">
    <text evidence="14">The sequence shown here is derived from an EMBL/GenBank/DDBJ whole genome shotgun (WGS) entry which is preliminary data.</text>
</comment>
<dbReference type="InterPro" id="IPR026591">
    <property type="entry name" value="Sirtuin_cat_small_dom_sf"/>
</dbReference>
<dbReference type="InterPro" id="IPR010987">
    <property type="entry name" value="Glutathione-S-Trfase_C-like"/>
</dbReference>
<dbReference type="InterPro" id="IPR026590">
    <property type="entry name" value="Ssirtuin_cat_dom"/>
</dbReference>
<dbReference type="SFLD" id="SFLDS00019">
    <property type="entry name" value="Glutathione_Transferase_(cytos"/>
    <property type="match status" value="1"/>
</dbReference>
<keyword evidence="7" id="KW-0520">NAD</keyword>
<dbReference type="PROSITE" id="PS50405">
    <property type="entry name" value="GST_CTER"/>
    <property type="match status" value="1"/>
</dbReference>
<dbReference type="GO" id="GO:0017136">
    <property type="term" value="F:histone deacetylase activity, NAD-dependent"/>
    <property type="evidence" value="ECO:0007669"/>
    <property type="project" value="TreeGrafter"/>
</dbReference>
<dbReference type="SUPFAM" id="SSF47616">
    <property type="entry name" value="GST C-terminal domain-like"/>
    <property type="match status" value="1"/>
</dbReference>
<comment type="similarity">
    <text evidence="2">Belongs to the sirtuin family. Class I subfamily.</text>
</comment>
<dbReference type="CDD" id="cd00299">
    <property type="entry name" value="GST_C_family"/>
    <property type="match status" value="1"/>
</dbReference>
<evidence type="ECO:0000256" key="2">
    <source>
        <dbReference type="ARBA" id="ARBA00006924"/>
    </source>
</evidence>
<feature type="binding site" evidence="8">
    <location>
        <position position="502"/>
    </location>
    <ligand>
        <name>Zn(2+)</name>
        <dbReference type="ChEBI" id="CHEBI:29105"/>
    </ligand>
</feature>
<gene>
    <name evidence="14" type="ORF">QBC35DRAFT_370568</name>
</gene>
<feature type="non-terminal residue" evidence="14">
    <location>
        <position position="695"/>
    </location>
</feature>
<evidence type="ECO:0000256" key="9">
    <source>
        <dbReference type="SAM" id="Coils"/>
    </source>
</evidence>
<dbReference type="GO" id="GO:0046872">
    <property type="term" value="F:metal ion binding"/>
    <property type="evidence" value="ECO:0007669"/>
    <property type="project" value="UniProtKB-KW"/>
</dbReference>
<comment type="similarity">
    <text evidence="3">Belongs to the GST superfamily.</text>
</comment>
<feature type="domain" description="Deacetylase sirtuin-type" evidence="11">
    <location>
        <begin position="364"/>
        <end position="626"/>
    </location>
</feature>
<dbReference type="CDD" id="cd00570">
    <property type="entry name" value="GST_N_family"/>
    <property type="match status" value="1"/>
</dbReference>
<comment type="cofactor">
    <cofactor evidence="1">
        <name>Zn(2+)</name>
        <dbReference type="ChEBI" id="CHEBI:29105"/>
    </cofactor>
</comment>
<evidence type="ECO:0000313" key="15">
    <source>
        <dbReference type="Proteomes" id="UP001302126"/>
    </source>
</evidence>
<feature type="binding site" evidence="8">
    <location>
        <position position="526"/>
    </location>
    <ligand>
        <name>Zn(2+)</name>
        <dbReference type="ChEBI" id="CHEBI:29105"/>
    </ligand>
</feature>
<keyword evidence="6 8" id="KW-0862">Zinc</keyword>
<dbReference type="Pfam" id="PF02146">
    <property type="entry name" value="SIR2"/>
    <property type="match status" value="1"/>
</dbReference>
<dbReference type="Gene3D" id="3.40.50.1220">
    <property type="entry name" value="TPP-binding domain"/>
    <property type="match status" value="1"/>
</dbReference>
<dbReference type="SUPFAM" id="SSF52833">
    <property type="entry name" value="Thioredoxin-like"/>
    <property type="match status" value="1"/>
</dbReference>
<feature type="region of interest" description="Disordered" evidence="10">
    <location>
        <begin position="316"/>
        <end position="364"/>
    </location>
</feature>
<dbReference type="InterPro" id="IPR036282">
    <property type="entry name" value="Glutathione-S-Trfase_C_sf"/>
</dbReference>
<dbReference type="Proteomes" id="UP001302126">
    <property type="component" value="Unassembled WGS sequence"/>
</dbReference>
<evidence type="ECO:0000256" key="8">
    <source>
        <dbReference type="PROSITE-ProRule" id="PRU00236"/>
    </source>
</evidence>
<organism evidence="14 15">
    <name type="scientific">Podospora australis</name>
    <dbReference type="NCBI Taxonomy" id="1536484"/>
    <lineage>
        <taxon>Eukaryota</taxon>
        <taxon>Fungi</taxon>
        <taxon>Dikarya</taxon>
        <taxon>Ascomycota</taxon>
        <taxon>Pezizomycotina</taxon>
        <taxon>Sordariomycetes</taxon>
        <taxon>Sordariomycetidae</taxon>
        <taxon>Sordariales</taxon>
        <taxon>Podosporaceae</taxon>
        <taxon>Podospora</taxon>
    </lineage>
</organism>
<dbReference type="InterPro" id="IPR003000">
    <property type="entry name" value="Sirtuin"/>
</dbReference>
<feature type="binding site" evidence="8">
    <location>
        <position position="505"/>
    </location>
    <ligand>
        <name>Zn(2+)</name>
        <dbReference type="ChEBI" id="CHEBI:29105"/>
    </ligand>
</feature>
<dbReference type="PROSITE" id="PS50404">
    <property type="entry name" value="GST_NTER"/>
    <property type="match status" value="1"/>
</dbReference>
<evidence type="ECO:0000256" key="10">
    <source>
        <dbReference type="SAM" id="MobiDB-lite"/>
    </source>
</evidence>
<keyword evidence="9" id="KW-0175">Coiled coil</keyword>
<dbReference type="CDD" id="cd01408">
    <property type="entry name" value="SIRT1"/>
    <property type="match status" value="1"/>
</dbReference>
<name>A0AAN6WME4_9PEZI</name>
<dbReference type="Gene3D" id="3.30.1600.10">
    <property type="entry name" value="SIR2/SIRT2 'Small Domain"/>
    <property type="match status" value="1"/>
</dbReference>
<feature type="region of interest" description="Disordered" evidence="10">
    <location>
        <begin position="281"/>
        <end position="302"/>
    </location>
</feature>
<dbReference type="Pfam" id="PF13409">
    <property type="entry name" value="GST_N_2"/>
    <property type="match status" value="1"/>
</dbReference>
<feature type="domain" description="GST C-terminal" evidence="13">
    <location>
        <begin position="125"/>
        <end position="276"/>
    </location>
</feature>
<evidence type="ECO:0000256" key="3">
    <source>
        <dbReference type="ARBA" id="ARBA00007409"/>
    </source>
</evidence>
<dbReference type="AlphaFoldDB" id="A0AAN6WME4"/>
<feature type="active site" description="Proton acceptor" evidence="8">
    <location>
        <position position="494"/>
    </location>
</feature>
<dbReference type="GO" id="GO:0005634">
    <property type="term" value="C:nucleus"/>
    <property type="evidence" value="ECO:0007669"/>
    <property type="project" value="TreeGrafter"/>
</dbReference>
<dbReference type="InterPro" id="IPR004045">
    <property type="entry name" value="Glutathione_S-Trfase_N"/>
</dbReference>
<dbReference type="SUPFAM" id="SSF52467">
    <property type="entry name" value="DHS-like NAD/FAD-binding domain"/>
    <property type="match status" value="1"/>
</dbReference>
<evidence type="ECO:0000256" key="7">
    <source>
        <dbReference type="ARBA" id="ARBA00023027"/>
    </source>
</evidence>